<feature type="region of interest" description="Disordered" evidence="1">
    <location>
        <begin position="11"/>
        <end position="30"/>
    </location>
</feature>
<reference evidence="2 3" key="1">
    <citation type="journal article" date="2021" name="Nat. Plants">
        <title>The Taxus genome provides insights into paclitaxel biosynthesis.</title>
        <authorList>
            <person name="Xiong X."/>
            <person name="Gou J."/>
            <person name="Liao Q."/>
            <person name="Li Y."/>
            <person name="Zhou Q."/>
            <person name="Bi G."/>
            <person name="Li C."/>
            <person name="Du R."/>
            <person name="Wang X."/>
            <person name="Sun T."/>
            <person name="Guo L."/>
            <person name="Liang H."/>
            <person name="Lu P."/>
            <person name="Wu Y."/>
            <person name="Zhang Z."/>
            <person name="Ro D.K."/>
            <person name="Shang Y."/>
            <person name="Huang S."/>
            <person name="Yan J."/>
        </authorList>
    </citation>
    <scope>NUCLEOTIDE SEQUENCE [LARGE SCALE GENOMIC DNA]</scope>
    <source>
        <strain evidence="2">Ta-2019</strain>
    </source>
</reference>
<sequence>MRVWVEMWGDLRRSGKSKENGKDELGLGESEERMRVMRMNEARMKNQDMKRMGRNGMKDDGSRRRKWGKRT</sequence>
<evidence type="ECO:0000313" key="2">
    <source>
        <dbReference type="EMBL" id="KAH9327811.1"/>
    </source>
</evidence>
<keyword evidence="3" id="KW-1185">Reference proteome</keyword>
<comment type="caution">
    <text evidence="2">The sequence shown here is derived from an EMBL/GenBank/DDBJ whole genome shotgun (WGS) entry which is preliminary data.</text>
</comment>
<dbReference type="Proteomes" id="UP000824469">
    <property type="component" value="Unassembled WGS sequence"/>
</dbReference>
<name>A0AA38GRP7_TAXCH</name>
<feature type="compositionally biased region" description="Basic and acidic residues" evidence="1">
    <location>
        <begin position="41"/>
        <end position="62"/>
    </location>
</feature>
<protein>
    <submittedName>
        <fullName evidence="2">Uncharacterized protein</fullName>
    </submittedName>
</protein>
<dbReference type="AlphaFoldDB" id="A0AA38GRP7"/>
<evidence type="ECO:0000256" key="1">
    <source>
        <dbReference type="SAM" id="MobiDB-lite"/>
    </source>
</evidence>
<dbReference type="EMBL" id="JAHRHJ020000002">
    <property type="protein sequence ID" value="KAH9327811.1"/>
    <property type="molecule type" value="Genomic_DNA"/>
</dbReference>
<evidence type="ECO:0000313" key="3">
    <source>
        <dbReference type="Proteomes" id="UP000824469"/>
    </source>
</evidence>
<feature type="region of interest" description="Disordered" evidence="1">
    <location>
        <begin position="41"/>
        <end position="71"/>
    </location>
</feature>
<organism evidence="2 3">
    <name type="scientific">Taxus chinensis</name>
    <name type="common">Chinese yew</name>
    <name type="synonym">Taxus wallichiana var. chinensis</name>
    <dbReference type="NCBI Taxonomy" id="29808"/>
    <lineage>
        <taxon>Eukaryota</taxon>
        <taxon>Viridiplantae</taxon>
        <taxon>Streptophyta</taxon>
        <taxon>Embryophyta</taxon>
        <taxon>Tracheophyta</taxon>
        <taxon>Spermatophyta</taxon>
        <taxon>Pinopsida</taxon>
        <taxon>Pinidae</taxon>
        <taxon>Conifers II</taxon>
        <taxon>Cupressales</taxon>
        <taxon>Taxaceae</taxon>
        <taxon>Taxus</taxon>
    </lineage>
</organism>
<accession>A0AA38GRP7</accession>
<gene>
    <name evidence="2" type="ORF">KI387_043745</name>
</gene>
<proteinExistence type="predicted"/>